<evidence type="ECO:0000313" key="3">
    <source>
        <dbReference type="EMBL" id="SSX25053.1"/>
    </source>
</evidence>
<gene>
    <name evidence="2" type="primary">CSON011883</name>
</gene>
<name>A0A336KUS5_CULSO</name>
<dbReference type="EMBL" id="UFQT01000537">
    <property type="protein sequence ID" value="SSX25053.1"/>
    <property type="molecule type" value="Genomic_DNA"/>
</dbReference>
<dbReference type="VEuPathDB" id="VectorBase:CSON011883"/>
<dbReference type="EMBL" id="UFQS01000537">
    <property type="protein sequence ID" value="SSX04690.1"/>
    <property type="molecule type" value="Genomic_DNA"/>
</dbReference>
<feature type="region of interest" description="Disordered" evidence="1">
    <location>
        <begin position="486"/>
        <end position="510"/>
    </location>
</feature>
<evidence type="ECO:0000313" key="2">
    <source>
        <dbReference type="EMBL" id="SSX04690.1"/>
    </source>
</evidence>
<evidence type="ECO:0000256" key="1">
    <source>
        <dbReference type="SAM" id="MobiDB-lite"/>
    </source>
</evidence>
<accession>A0A336KUS5</accession>
<reference evidence="2" key="1">
    <citation type="submission" date="2018-04" db="EMBL/GenBank/DDBJ databases">
        <authorList>
            <person name="Go L.Y."/>
            <person name="Mitchell J.A."/>
        </authorList>
    </citation>
    <scope>NUCLEOTIDE SEQUENCE</scope>
    <source>
        <tissue evidence="2">Whole organism</tissue>
    </source>
</reference>
<feature type="compositionally biased region" description="Polar residues" evidence="1">
    <location>
        <begin position="132"/>
        <end position="163"/>
    </location>
</feature>
<protein>
    <submittedName>
        <fullName evidence="2">CSON011883 protein</fullName>
    </submittedName>
</protein>
<dbReference type="AlphaFoldDB" id="A0A336KUS5"/>
<proteinExistence type="predicted"/>
<feature type="compositionally biased region" description="Basic residues" evidence="1">
    <location>
        <begin position="486"/>
        <end position="503"/>
    </location>
</feature>
<feature type="region of interest" description="Disordered" evidence="1">
    <location>
        <begin position="90"/>
        <end position="163"/>
    </location>
</feature>
<reference evidence="3" key="2">
    <citation type="submission" date="2018-07" db="EMBL/GenBank/DDBJ databases">
        <authorList>
            <person name="Quirk P.G."/>
            <person name="Krulwich T.A."/>
        </authorList>
    </citation>
    <scope>NUCLEOTIDE SEQUENCE</scope>
</reference>
<sequence length="580" mass="65213">MMSNVSNLKLSSTEKNRDQDINGFRHLLSSREKRRFIVESMKKTLNHFVHALIRTPFSVAKRKYIDKRDHPGTDSAINSQLFSCGVAVNETSSSASPSRSSSANTVDINNHQQQHNNTDDDLDDNDRETNQSESNTLSDGRSDTTTTKYSFKSQTSASVVPPSLQESIQNLDTTNLSLSQQIVVATLVHQHPSRKNEEDLDFDTSVDVKRQHHLLHLQQQHPQVEIENQENQANVLIQTSPLHLHHHSSHASPPRSFLILNRWRQSQENIESYESPLPSPKQQHESLISSNVFPLRTTSLRSSLPTPLYHPLSTTLRTTSITTTNSLTRLSYPDTDANEILMPSSHVIDTEPSSLVGVRLPITPPPISAISLDSSCDKINNETQFPTFNSNFQHHQHRHSTSFLPTKTSSYSFMAIPTSSTAITQPTITSSSLSTTNLTSSNHITSNIGSTTTNTTTTTGVSGGINERLGALFSGRFANLFLPHHHHHHHHHHNHNPHQKHLHQQPATQHRSTIDFNEFITKNNFYNKQNEMAKPKSHQDFLSLSLSPPLNRRNKDLPALRGPFVSFMLCIIQHCDLFVN</sequence>
<feature type="compositionally biased region" description="Low complexity" evidence="1">
    <location>
        <begin position="92"/>
        <end position="116"/>
    </location>
</feature>
<organism evidence="2">
    <name type="scientific">Culicoides sonorensis</name>
    <name type="common">Biting midge</name>
    <dbReference type="NCBI Taxonomy" id="179676"/>
    <lineage>
        <taxon>Eukaryota</taxon>
        <taxon>Metazoa</taxon>
        <taxon>Ecdysozoa</taxon>
        <taxon>Arthropoda</taxon>
        <taxon>Hexapoda</taxon>
        <taxon>Insecta</taxon>
        <taxon>Pterygota</taxon>
        <taxon>Neoptera</taxon>
        <taxon>Endopterygota</taxon>
        <taxon>Diptera</taxon>
        <taxon>Nematocera</taxon>
        <taxon>Chironomoidea</taxon>
        <taxon>Ceratopogonidae</taxon>
        <taxon>Ceratopogoninae</taxon>
        <taxon>Culicoides</taxon>
        <taxon>Monoculicoides</taxon>
    </lineage>
</organism>